<feature type="transmembrane region" description="Helical" evidence="1">
    <location>
        <begin position="362"/>
        <end position="383"/>
    </location>
</feature>
<dbReference type="Proteomes" id="UP000543556">
    <property type="component" value="Unassembled WGS sequence"/>
</dbReference>
<dbReference type="AlphaFoldDB" id="A0A7Y7IJ71"/>
<reference evidence="2 3" key="1">
    <citation type="submission" date="2020-02" db="EMBL/GenBank/DDBJ databases">
        <title>Genome sequence of strain AETb3-4.</title>
        <authorList>
            <person name="Gao J."/>
            <person name="Zhang X."/>
        </authorList>
    </citation>
    <scope>NUCLEOTIDE SEQUENCE [LARGE SCALE GENOMIC DNA]</scope>
    <source>
        <strain evidence="2 3">AETb3-4</strain>
    </source>
</reference>
<evidence type="ECO:0000313" key="3">
    <source>
        <dbReference type="Proteomes" id="UP000543556"/>
    </source>
</evidence>
<keyword evidence="1" id="KW-1133">Transmembrane helix</keyword>
<organism evidence="2 3">
    <name type="scientific">Arthrobacter wenxiniae</name>
    <dbReference type="NCBI Taxonomy" id="2713570"/>
    <lineage>
        <taxon>Bacteria</taxon>
        <taxon>Bacillati</taxon>
        <taxon>Actinomycetota</taxon>
        <taxon>Actinomycetes</taxon>
        <taxon>Micrococcales</taxon>
        <taxon>Micrococcaceae</taxon>
        <taxon>Arthrobacter</taxon>
    </lineage>
</organism>
<feature type="transmembrane region" description="Helical" evidence="1">
    <location>
        <begin position="294"/>
        <end position="317"/>
    </location>
</feature>
<keyword evidence="3" id="KW-1185">Reference proteome</keyword>
<dbReference type="RefSeq" id="WP_176635973.1">
    <property type="nucleotide sequence ID" value="NZ_JAAMFM010000027.1"/>
</dbReference>
<evidence type="ECO:0000256" key="1">
    <source>
        <dbReference type="SAM" id="Phobius"/>
    </source>
</evidence>
<sequence>MTPEAADATATASKLAAISWIADKSRPSRPALAALAGQDRSTGRNGVRVAPLFVVSPDSQGRRVIAVGNMQILVEADSGEVALKAGIAALWLEGAHAHRFTAVDPDDVGSFPLANSALAGVLQKFTVPGGSADAFDQHHRAAQIAKDIAEASRNAVADLREVRYQVETQLVASSSSKPSAVGHTSVVESLLQRNIVCSRASDQARECLREGLWVHVTDPEAYHAYRRLQEPAIINPAAPATAGTRTWMRLHDAGMRQCQELRRQLEAESSSIRDLLTSAASISSSREADSQSRFNLLVAVISFALGVPALVLAVYGADLIMPLTTGQRTWAYVPVLSGLVIAALLTYFRAPKGEHRLTWRMGAAGILAVIVLLIVAGLIAASLGPRN</sequence>
<protein>
    <submittedName>
        <fullName evidence="2">Uncharacterized protein</fullName>
    </submittedName>
</protein>
<proteinExistence type="predicted"/>
<keyword evidence="1" id="KW-0812">Transmembrane</keyword>
<accession>A0A7Y7IJ71</accession>
<gene>
    <name evidence="2" type="ORF">G6034_15330</name>
</gene>
<keyword evidence="1" id="KW-0472">Membrane</keyword>
<name>A0A7Y7IJ71_9MICC</name>
<comment type="caution">
    <text evidence="2">The sequence shown here is derived from an EMBL/GenBank/DDBJ whole genome shotgun (WGS) entry which is preliminary data.</text>
</comment>
<evidence type="ECO:0000313" key="2">
    <source>
        <dbReference type="EMBL" id="NVM96252.1"/>
    </source>
</evidence>
<dbReference type="EMBL" id="JAAMFM010000027">
    <property type="protein sequence ID" value="NVM96252.1"/>
    <property type="molecule type" value="Genomic_DNA"/>
</dbReference>
<feature type="transmembrane region" description="Helical" evidence="1">
    <location>
        <begin position="329"/>
        <end position="350"/>
    </location>
</feature>